<sequence>MNVRKCLSLVAACLAAALLFAPSASAEPRPTIPGADAAIAKAESILGTDQFGIYGCEALVAYAFGVPQEQYGWDGAAETMYQTLLEQGEIHTDRDPPRGALVFSRGFVGAHIDIARGDGTYISGGVQGLSPGYGDGSNIQILPSPSVGDDNYTYRGWSLGFPESEPQ</sequence>
<dbReference type="AlphaFoldDB" id="A0A1X0JQM8"/>
<keyword evidence="1" id="KW-0732">Signal</keyword>
<evidence type="ECO:0008006" key="4">
    <source>
        <dbReference type="Google" id="ProtNLM"/>
    </source>
</evidence>
<evidence type="ECO:0000313" key="3">
    <source>
        <dbReference type="Proteomes" id="UP000192411"/>
    </source>
</evidence>
<name>A0A1X0JQM8_9MYCO</name>
<organism evidence="2 3">
    <name type="scientific">Mycolicibacterium tusciae</name>
    <dbReference type="NCBI Taxonomy" id="75922"/>
    <lineage>
        <taxon>Bacteria</taxon>
        <taxon>Bacillati</taxon>
        <taxon>Actinomycetota</taxon>
        <taxon>Actinomycetes</taxon>
        <taxon>Mycobacteriales</taxon>
        <taxon>Mycobacteriaceae</taxon>
        <taxon>Mycolicibacterium</taxon>
    </lineage>
</organism>
<comment type="caution">
    <text evidence="2">The sequence shown here is derived from an EMBL/GenBank/DDBJ whole genome shotgun (WGS) entry which is preliminary data.</text>
</comment>
<protein>
    <recommendedName>
        <fullName evidence="4">NlpC/P60 domain-containing protein</fullName>
    </recommendedName>
</protein>
<evidence type="ECO:0000313" key="2">
    <source>
        <dbReference type="EMBL" id="ORB65213.1"/>
    </source>
</evidence>
<dbReference type="eggNOG" id="COG4991">
    <property type="taxonomic scope" value="Bacteria"/>
</dbReference>
<dbReference type="Proteomes" id="UP000192411">
    <property type="component" value="Unassembled WGS sequence"/>
</dbReference>
<dbReference type="OrthoDB" id="2607492at2"/>
<reference evidence="2 3" key="1">
    <citation type="submission" date="2017-02" db="EMBL/GenBank/DDBJ databases">
        <title>The new phylogeny of genus Mycobacterium.</title>
        <authorList>
            <person name="Tortoli E."/>
            <person name="Trovato A."/>
            <person name="Cirillo D.M."/>
        </authorList>
    </citation>
    <scope>NUCLEOTIDE SEQUENCE [LARGE SCALE GENOMIC DNA]</scope>
    <source>
        <strain evidence="2 3">DSM 44338</strain>
    </source>
</reference>
<dbReference type="STRING" id="75922.BST47_14015"/>
<accession>A0A1X0JQM8</accession>
<gene>
    <name evidence="2" type="ORF">BST47_14015</name>
</gene>
<feature type="chain" id="PRO_5012552292" description="NlpC/P60 domain-containing protein" evidence="1">
    <location>
        <begin position="27"/>
        <end position="167"/>
    </location>
</feature>
<dbReference type="EMBL" id="MVIM01000006">
    <property type="protein sequence ID" value="ORB65213.1"/>
    <property type="molecule type" value="Genomic_DNA"/>
</dbReference>
<keyword evidence="3" id="KW-1185">Reference proteome</keyword>
<feature type="signal peptide" evidence="1">
    <location>
        <begin position="1"/>
        <end position="26"/>
    </location>
</feature>
<proteinExistence type="predicted"/>
<evidence type="ECO:0000256" key="1">
    <source>
        <dbReference type="SAM" id="SignalP"/>
    </source>
</evidence>